<gene>
    <name evidence="2" type="ORF">E3W66_08845</name>
</gene>
<dbReference type="SMART" id="SM00506">
    <property type="entry name" value="A1pp"/>
    <property type="match status" value="1"/>
</dbReference>
<accession>A0A4Y8UIB3</accession>
<proteinExistence type="predicted"/>
<reference evidence="2 3" key="1">
    <citation type="submission" date="2019-03" db="EMBL/GenBank/DDBJ databases">
        <title>Draft genome of Gammaproteobacteria bacterium LSUCC0057, a member of the SAR92 clade.</title>
        <authorList>
            <person name="Lanclos V.C."/>
            <person name="Doiron C."/>
            <person name="Henson M.W."/>
            <person name="Thrash J.C."/>
        </authorList>
    </citation>
    <scope>NUCLEOTIDE SEQUENCE [LARGE SCALE GENOMIC DNA]</scope>
    <source>
        <strain evidence="2 3">LSUCC0057</strain>
    </source>
</reference>
<dbReference type="InterPro" id="IPR002589">
    <property type="entry name" value="Macro_dom"/>
</dbReference>
<sequence length="173" mass="18268">MKIVQKNIINSGADVIVISANKALLAGSGVSGAVHKAAGPALEAYVKPLAPVLPGDAIISPAFNLPAKYVVHAVCPHFYDGLRGEPQQLAAAFNRAVELCNGCDDVDSVAFMAMGMGVCNWPLAEAAAVAAQELAKSRYQRTYLCLIEPKLVAGYQRAFDRQCEDFNLSGECG</sequence>
<dbReference type="Proteomes" id="UP000298133">
    <property type="component" value="Unassembled WGS sequence"/>
</dbReference>
<protein>
    <recommendedName>
        <fullName evidence="1">Macro domain-containing protein</fullName>
    </recommendedName>
</protein>
<feature type="domain" description="Macro" evidence="1">
    <location>
        <begin position="1"/>
        <end position="163"/>
    </location>
</feature>
<keyword evidence="3" id="KW-1185">Reference proteome</keyword>
<evidence type="ECO:0000259" key="1">
    <source>
        <dbReference type="PROSITE" id="PS51154"/>
    </source>
</evidence>
<dbReference type="AlphaFoldDB" id="A0A4Y8UIB3"/>
<dbReference type="PANTHER" id="PTHR11106:SF27">
    <property type="entry name" value="MACRO DOMAIN-CONTAINING PROTEIN"/>
    <property type="match status" value="1"/>
</dbReference>
<comment type="caution">
    <text evidence="2">The sequence shown here is derived from an EMBL/GenBank/DDBJ whole genome shotgun (WGS) entry which is preliminary data.</text>
</comment>
<dbReference type="Pfam" id="PF01661">
    <property type="entry name" value="Macro"/>
    <property type="match status" value="1"/>
</dbReference>
<dbReference type="InterPro" id="IPR043472">
    <property type="entry name" value="Macro_dom-like"/>
</dbReference>
<dbReference type="PROSITE" id="PS51154">
    <property type="entry name" value="MACRO"/>
    <property type="match status" value="1"/>
</dbReference>
<organism evidence="2 3">
    <name type="scientific">Gammaproteobacteria bacterium LSUCC0057</name>
    <dbReference type="NCBI Taxonomy" id="2559237"/>
    <lineage>
        <taxon>Bacteria</taxon>
        <taxon>Pseudomonadati</taxon>
        <taxon>Pseudomonadota</taxon>
        <taxon>Gammaproteobacteria</taxon>
        <taxon>Cellvibrionales</taxon>
        <taxon>Porticoccaceae</taxon>
        <taxon>SAR92 clade</taxon>
    </lineage>
</organism>
<dbReference type="SUPFAM" id="SSF52949">
    <property type="entry name" value="Macro domain-like"/>
    <property type="match status" value="1"/>
</dbReference>
<dbReference type="PANTHER" id="PTHR11106">
    <property type="entry name" value="GANGLIOSIDE INDUCED DIFFERENTIATION ASSOCIATED PROTEIN 2-RELATED"/>
    <property type="match status" value="1"/>
</dbReference>
<dbReference type="EMBL" id="SPIA01000003">
    <property type="protein sequence ID" value="TFH67564.1"/>
    <property type="molecule type" value="Genomic_DNA"/>
</dbReference>
<dbReference type="OrthoDB" id="6194521at2"/>
<evidence type="ECO:0000313" key="2">
    <source>
        <dbReference type="EMBL" id="TFH67564.1"/>
    </source>
</evidence>
<dbReference type="Gene3D" id="3.40.220.10">
    <property type="entry name" value="Leucine Aminopeptidase, subunit E, domain 1"/>
    <property type="match status" value="1"/>
</dbReference>
<evidence type="ECO:0000313" key="3">
    <source>
        <dbReference type="Proteomes" id="UP000298133"/>
    </source>
</evidence>
<name>A0A4Y8UIB3_9GAMM</name>